<dbReference type="SMART" id="SM00882">
    <property type="entry name" value="CoA_trans"/>
    <property type="match status" value="1"/>
</dbReference>
<dbReference type="InterPro" id="IPR004163">
    <property type="entry name" value="CoA_transf_BS"/>
</dbReference>
<dbReference type="RefSeq" id="WP_028391454.1">
    <property type="nucleotide sequence ID" value="NZ_JACJHX010000009.1"/>
</dbReference>
<evidence type="ECO:0000256" key="2">
    <source>
        <dbReference type="ARBA" id="ARBA00022679"/>
    </source>
</evidence>
<dbReference type="SUPFAM" id="SSF100950">
    <property type="entry name" value="NagB/RpiA/CoA transferase-like"/>
    <property type="match status" value="1"/>
</dbReference>
<dbReference type="EC" id="2.8.3.8" evidence="3"/>
<reference evidence="3 4" key="1">
    <citation type="submission" date="2020-08" db="EMBL/GenBank/DDBJ databases">
        <title>Genomic Encyclopedia of Type Strains, Phase IV (KMG-IV): sequencing the most valuable type-strain genomes for metagenomic binning, comparative biology and taxonomic classification.</title>
        <authorList>
            <person name="Goeker M."/>
        </authorList>
    </citation>
    <scope>NUCLEOTIDE SEQUENCE [LARGE SCALE GENOMIC DNA]</scope>
    <source>
        <strain evidence="3 4">DSM 105481</strain>
    </source>
</reference>
<dbReference type="InterPro" id="IPR037171">
    <property type="entry name" value="NagB/RpiA_transferase-like"/>
</dbReference>
<keyword evidence="4" id="KW-1185">Reference proteome</keyword>
<keyword evidence="2 3" id="KW-0808">Transferase</keyword>
<dbReference type="InterPro" id="IPR004165">
    <property type="entry name" value="CoA_trans_fam_I"/>
</dbReference>
<dbReference type="PANTHER" id="PTHR13707">
    <property type="entry name" value="KETOACID-COENZYME A TRANSFERASE"/>
    <property type="match status" value="1"/>
</dbReference>
<dbReference type="NCBIfam" id="TIGR02429">
    <property type="entry name" value="pcaI_scoA_fam"/>
    <property type="match status" value="1"/>
</dbReference>
<evidence type="ECO:0000313" key="3">
    <source>
        <dbReference type="EMBL" id="MBA9027698.1"/>
    </source>
</evidence>
<sequence length="233" mass="25070">MTENMFKKVTNRSSLTPLFKDGMSILFGGFGGVGTPPGLVDLILETGIKNLTLIGTDAGFPDIGIGKVITKKRAKKLIVSHIGSNPNAGAYMNAGELEIEFSPQGTLIERIRAGGMGLGGILSDIGIEAEIVNRNKEKVKVAEKEYLIEPAITSDVAIVYAKKADDYGNLIFDKSARNSNPFVATAGKITIVEALEIVPCGTLNPEEIITPGVFVDYIVESKGVNWQWAWEQK</sequence>
<dbReference type="EC" id="2.8.3.9" evidence="3"/>
<dbReference type="Gene3D" id="3.40.1080.10">
    <property type="entry name" value="Glutaconate Coenzyme A-transferase"/>
    <property type="match status" value="1"/>
</dbReference>
<name>A0ABR6CRQ6_9BACI</name>
<dbReference type="PANTHER" id="PTHR13707:SF60">
    <property type="entry name" value="ACETATE COA-TRANSFERASE SUBUNIT ALPHA"/>
    <property type="match status" value="1"/>
</dbReference>
<protein>
    <submittedName>
        <fullName evidence="3">Acetate CoA/acetoacetate CoA-transferase alpha subunit</fullName>
        <ecNumber evidence="3">2.8.3.8</ecNumber>
        <ecNumber evidence="3">2.8.3.9</ecNumber>
    </submittedName>
</protein>
<gene>
    <name evidence="3" type="ORF">HNP81_002989</name>
</gene>
<comment type="similarity">
    <text evidence="1">Belongs to the 3-oxoacid CoA-transferase subunit A family.</text>
</comment>
<dbReference type="Pfam" id="PF01144">
    <property type="entry name" value="CoA_trans"/>
    <property type="match status" value="1"/>
</dbReference>
<evidence type="ECO:0000256" key="1">
    <source>
        <dbReference type="ARBA" id="ARBA00005612"/>
    </source>
</evidence>
<comment type="caution">
    <text evidence="3">The sequence shown here is derived from an EMBL/GenBank/DDBJ whole genome shotgun (WGS) entry which is preliminary data.</text>
</comment>
<dbReference type="GO" id="GO:0008775">
    <property type="term" value="F:acetate CoA-transferase activity"/>
    <property type="evidence" value="ECO:0007669"/>
    <property type="project" value="UniProtKB-EC"/>
</dbReference>
<proteinExistence type="inferred from homology"/>
<organism evidence="3 4">
    <name type="scientific">Peribacillus huizhouensis</name>
    <dbReference type="NCBI Taxonomy" id="1501239"/>
    <lineage>
        <taxon>Bacteria</taxon>
        <taxon>Bacillati</taxon>
        <taxon>Bacillota</taxon>
        <taxon>Bacilli</taxon>
        <taxon>Bacillales</taxon>
        <taxon>Bacillaceae</taxon>
        <taxon>Peribacillus</taxon>
    </lineage>
</organism>
<dbReference type="PROSITE" id="PS01273">
    <property type="entry name" value="COA_TRANSF_1"/>
    <property type="match status" value="1"/>
</dbReference>
<dbReference type="GO" id="GO:0047371">
    <property type="term" value="F:butyrate-acetoacetate CoA-transferase activity"/>
    <property type="evidence" value="ECO:0007669"/>
    <property type="project" value="UniProtKB-EC"/>
</dbReference>
<dbReference type="Proteomes" id="UP000626697">
    <property type="component" value="Unassembled WGS sequence"/>
</dbReference>
<dbReference type="EMBL" id="JACJHX010000009">
    <property type="protein sequence ID" value="MBA9027698.1"/>
    <property type="molecule type" value="Genomic_DNA"/>
</dbReference>
<dbReference type="InterPro" id="IPR012792">
    <property type="entry name" value="3-oxoacid_CoA-transf_A"/>
</dbReference>
<evidence type="ECO:0000313" key="4">
    <source>
        <dbReference type="Proteomes" id="UP000626697"/>
    </source>
</evidence>
<accession>A0ABR6CRQ6</accession>